<dbReference type="Proteomes" id="UP000682982">
    <property type="component" value="Unassembled WGS sequence"/>
</dbReference>
<reference evidence="1 2" key="1">
    <citation type="submission" date="2021-04" db="EMBL/GenBank/DDBJ databases">
        <title>novel species isolated from subtropical streams in China.</title>
        <authorList>
            <person name="Lu H."/>
        </authorList>
    </citation>
    <scope>NUCLEOTIDE SEQUENCE [LARGE SCALE GENOMIC DNA]</scope>
    <source>
        <strain evidence="1 2">FT147W</strain>
    </source>
</reference>
<dbReference type="InterPro" id="IPR053734">
    <property type="entry name" value="Phage_Head-Tail_Connect_sf"/>
</dbReference>
<keyword evidence="2" id="KW-1185">Reference proteome</keyword>
<proteinExistence type="predicted"/>
<evidence type="ECO:0000313" key="1">
    <source>
        <dbReference type="EMBL" id="MBR7792312.1"/>
    </source>
</evidence>
<organism evidence="1 2">
    <name type="scientific">Undibacterium rivi</name>
    <dbReference type="NCBI Taxonomy" id="2828729"/>
    <lineage>
        <taxon>Bacteria</taxon>
        <taxon>Pseudomonadati</taxon>
        <taxon>Pseudomonadota</taxon>
        <taxon>Betaproteobacteria</taxon>
        <taxon>Burkholderiales</taxon>
        <taxon>Oxalobacteraceae</taxon>
        <taxon>Undibacterium</taxon>
    </lineage>
</organism>
<dbReference type="Pfam" id="PF05354">
    <property type="entry name" value="Phage_attach"/>
    <property type="match status" value="1"/>
</dbReference>
<dbReference type="EMBL" id="JAGSPK010000002">
    <property type="protein sequence ID" value="MBR7792312.1"/>
    <property type="molecule type" value="Genomic_DNA"/>
</dbReference>
<name>A0ABS5H0S3_9BURK</name>
<dbReference type="RefSeq" id="WP_212678372.1">
    <property type="nucleotide sequence ID" value="NZ_JAGSPK010000002.1"/>
</dbReference>
<protein>
    <submittedName>
        <fullName evidence="1">Uncharacterized protein</fullName>
    </submittedName>
</protein>
<gene>
    <name evidence="1" type="ORF">KDM87_06840</name>
</gene>
<evidence type="ECO:0000313" key="2">
    <source>
        <dbReference type="Proteomes" id="UP000682982"/>
    </source>
</evidence>
<comment type="caution">
    <text evidence="1">The sequence shown here is derived from an EMBL/GenBank/DDBJ whole genome shotgun (WGS) entry which is preliminary data.</text>
</comment>
<dbReference type="InterPro" id="IPR008018">
    <property type="entry name" value="Phage_tail_attach_FII"/>
</dbReference>
<accession>A0ABS5H0S3</accession>
<dbReference type="Gene3D" id="2.40.10.180">
    <property type="entry name" value="Phage tail proteins"/>
    <property type="match status" value="1"/>
</dbReference>
<sequence length="95" mass="10227">MSSIESRLNESIVRHMANADCDIPGGPTRGIFRRESVDVLGGIGMVEQTDTLKVVDFPGSSALIGVDIGIDELAWRVADVRPDSSGMIKLILEKT</sequence>